<evidence type="ECO:0000313" key="1">
    <source>
        <dbReference type="EMBL" id="GIX66098.1"/>
    </source>
</evidence>
<keyword evidence="2" id="KW-1185">Reference proteome</keyword>
<evidence type="ECO:0000313" key="2">
    <source>
        <dbReference type="Proteomes" id="UP001497744"/>
    </source>
</evidence>
<name>A0AAV4M1Q1_BABCB</name>
<dbReference type="GeneID" id="94197579"/>
<proteinExistence type="predicted"/>
<reference evidence="1 2" key="1">
    <citation type="submission" date="2021-06" db="EMBL/GenBank/DDBJ databases">
        <title>Genome sequence of Babesia caballi.</title>
        <authorList>
            <person name="Yamagishi J."/>
            <person name="Kidaka T."/>
            <person name="Ochi A."/>
        </authorList>
    </citation>
    <scope>NUCLEOTIDE SEQUENCE [LARGE SCALE GENOMIC DNA]</scope>
    <source>
        <strain evidence="1">USDA-D6B2</strain>
    </source>
</reference>
<dbReference type="Proteomes" id="UP001497744">
    <property type="component" value="Unassembled WGS sequence"/>
</dbReference>
<gene>
    <name evidence="1" type="ORF">BcabD6B2_55340</name>
</gene>
<dbReference type="RefSeq" id="XP_067718167.1">
    <property type="nucleotide sequence ID" value="XM_067862066.1"/>
</dbReference>
<comment type="caution">
    <text evidence="1">The sequence shown here is derived from an EMBL/GenBank/DDBJ whole genome shotgun (WGS) entry which is preliminary data.</text>
</comment>
<dbReference type="EMBL" id="BPLF01000006">
    <property type="protein sequence ID" value="GIX66098.1"/>
    <property type="molecule type" value="Genomic_DNA"/>
</dbReference>
<accession>A0AAV4M1Q1</accession>
<organism evidence="1 2">
    <name type="scientific">Babesia caballi</name>
    <dbReference type="NCBI Taxonomy" id="5871"/>
    <lineage>
        <taxon>Eukaryota</taxon>
        <taxon>Sar</taxon>
        <taxon>Alveolata</taxon>
        <taxon>Apicomplexa</taxon>
        <taxon>Aconoidasida</taxon>
        <taxon>Piroplasmida</taxon>
        <taxon>Babesiidae</taxon>
        <taxon>Babesia</taxon>
    </lineage>
</organism>
<dbReference type="AlphaFoldDB" id="A0AAV4M1Q1"/>
<protein>
    <submittedName>
        <fullName evidence="1">PDZ domain-containing protein</fullName>
    </submittedName>
</protein>
<sequence>MFSGFDEFRHVDSSPKTFYDFLKKVEKQTKQELRNVNYVPLGALYLFTYQYLKEHKSDLPTNDGIPTNENDLTALLQKLGEAVKRLDGANLTKLSSAYDNLSEAITNALNTPDPVGESSVVGPVSGTLPLPGCSVPDRPCTSTSAAPVHF</sequence>